<dbReference type="CDD" id="cd07306">
    <property type="entry name" value="Porin3_VDAC"/>
    <property type="match status" value="1"/>
</dbReference>
<dbReference type="InterPro" id="IPR001925">
    <property type="entry name" value="Porin_Euk"/>
</dbReference>
<gene>
    <name evidence="1" type="primary">VDAC1</name>
    <name evidence="1" type="ORF">F1559_003923</name>
</gene>
<dbReference type="PANTHER" id="PTHR11743:SF70">
    <property type="entry name" value="GH26960P-RELATED"/>
    <property type="match status" value="1"/>
</dbReference>
<evidence type="ECO:0000313" key="2">
    <source>
        <dbReference type="Proteomes" id="UP000530660"/>
    </source>
</evidence>
<keyword evidence="2" id="KW-1185">Reference proteome</keyword>
<dbReference type="GO" id="GO:0008308">
    <property type="term" value="F:voltage-gated monoatomic anion channel activity"/>
    <property type="evidence" value="ECO:0007669"/>
    <property type="project" value="InterPro"/>
</dbReference>
<evidence type="ECO:0000313" key="1">
    <source>
        <dbReference type="EMBL" id="KAF6004218.1"/>
    </source>
</evidence>
<reference evidence="1 2" key="1">
    <citation type="journal article" date="2020" name="J. Phycol.">
        <title>Comparative genome analysis reveals Cyanidiococcus gen. nov., a new extremophilic red algal genus sister to Cyanidioschyzon (Cyanidioschyzonaceae, Rhodophyta).</title>
        <authorList>
            <person name="Liu S.-L."/>
            <person name="Chiang Y.-R."/>
            <person name="Yoon H.S."/>
            <person name="Fu H.-Y."/>
        </authorList>
    </citation>
    <scope>NUCLEOTIDE SEQUENCE [LARGE SCALE GENOMIC DNA]</scope>
    <source>
        <strain evidence="1 2">THAL066</strain>
    </source>
</reference>
<dbReference type="GO" id="GO:0005741">
    <property type="term" value="C:mitochondrial outer membrane"/>
    <property type="evidence" value="ECO:0007669"/>
    <property type="project" value="InterPro"/>
</dbReference>
<organism evidence="1 2">
    <name type="scientific">Cyanidiococcus yangmingshanensis</name>
    <dbReference type="NCBI Taxonomy" id="2690220"/>
    <lineage>
        <taxon>Eukaryota</taxon>
        <taxon>Rhodophyta</taxon>
        <taxon>Bangiophyceae</taxon>
        <taxon>Cyanidiales</taxon>
        <taxon>Cyanidiaceae</taxon>
        <taxon>Cyanidiococcus</taxon>
    </lineage>
</organism>
<dbReference type="PANTHER" id="PTHR11743">
    <property type="entry name" value="VOLTAGE-DEPENDENT ANION-SELECTIVE CHANNEL"/>
    <property type="match status" value="1"/>
</dbReference>
<accession>A0A7J7IME5</accession>
<name>A0A7J7IME5_9RHOD</name>
<dbReference type="Pfam" id="PF01459">
    <property type="entry name" value="Porin_3"/>
    <property type="match status" value="1"/>
</dbReference>
<dbReference type="InterPro" id="IPR027246">
    <property type="entry name" value="Porin_Euk/Tom40"/>
</dbReference>
<comment type="caution">
    <text evidence="1">The sequence shown here is derived from an EMBL/GenBank/DDBJ whole genome shotgun (WGS) entry which is preliminary data.</text>
</comment>
<proteinExistence type="predicted"/>
<sequence>MVVKIFSKLGEDAKKILNDDYVFQPKLSVKSTTQNGVTYSVNGVQTENGGIDADFGTKFKLEPANVGSILSGGATTNTISLKLFTSGVVSAETVLEDVANVSGLKATLSGTVRDSVNLASLSTEYVGHLLALTGGVNVLGSSSATSVADSSAPSSTAVLNGSLVLGAEGLSLGGEIEYNVSTSVISKYGGAISYCDKGESEILLALTDRAQCLRACYSHAISKKMNVAAEISYRRAMDAKLLTIGFKYALDELSSVKAKVDSAGGLCVAYIQEIRPKTTLVIASKLNVNQLDKGSHRIGLSLTYDA</sequence>
<dbReference type="AlphaFoldDB" id="A0A7J7IME5"/>
<dbReference type="InterPro" id="IPR023614">
    <property type="entry name" value="Porin_dom_sf"/>
</dbReference>
<dbReference type="Gene3D" id="2.40.160.10">
    <property type="entry name" value="Porin"/>
    <property type="match status" value="1"/>
</dbReference>
<dbReference type="EMBL" id="VWRR01000004">
    <property type="protein sequence ID" value="KAF6004218.1"/>
    <property type="molecule type" value="Genomic_DNA"/>
</dbReference>
<dbReference type="Proteomes" id="UP000530660">
    <property type="component" value="Unassembled WGS sequence"/>
</dbReference>
<protein>
    <submittedName>
        <fullName evidence="1">Voltage-dependent anion channel</fullName>
    </submittedName>
</protein>
<dbReference type="OrthoDB" id="7827681at2759"/>